<keyword evidence="2" id="KW-1185">Reference proteome</keyword>
<dbReference type="EMBL" id="BONI01000082">
    <property type="protein sequence ID" value="GIG10193.1"/>
    <property type="molecule type" value="Genomic_DNA"/>
</dbReference>
<proteinExistence type="predicted"/>
<gene>
    <name evidence="1" type="ORF">Cco03nite_68930</name>
</gene>
<organism evidence="1 2">
    <name type="scientific">Catellatospora coxensis</name>
    <dbReference type="NCBI Taxonomy" id="310354"/>
    <lineage>
        <taxon>Bacteria</taxon>
        <taxon>Bacillati</taxon>
        <taxon>Actinomycetota</taxon>
        <taxon>Actinomycetes</taxon>
        <taxon>Micromonosporales</taxon>
        <taxon>Micromonosporaceae</taxon>
        <taxon>Catellatospora</taxon>
    </lineage>
</organism>
<name>A0A8J3KWY7_9ACTN</name>
<sequence>MSALPIGRYRNADALFDAVQLTPENGPQVWEWADSKPFFDPDGTITGLTIYTPFGRVKANFGDWIVLDPKGGFFPVEADLFAAVYSDTAQEARA</sequence>
<accession>A0A8J3KWY7</accession>
<evidence type="ECO:0000313" key="2">
    <source>
        <dbReference type="Proteomes" id="UP000630887"/>
    </source>
</evidence>
<reference evidence="1 2" key="1">
    <citation type="submission" date="2021-01" db="EMBL/GenBank/DDBJ databases">
        <title>Whole genome shotgun sequence of Catellatospora coxensis NBRC 107359.</title>
        <authorList>
            <person name="Komaki H."/>
            <person name="Tamura T."/>
        </authorList>
    </citation>
    <scope>NUCLEOTIDE SEQUENCE [LARGE SCALE GENOMIC DNA]</scope>
    <source>
        <strain evidence="1 2">NBRC 107359</strain>
    </source>
</reference>
<protein>
    <submittedName>
        <fullName evidence="1">Uncharacterized protein</fullName>
    </submittedName>
</protein>
<dbReference type="RefSeq" id="WP_203698036.1">
    <property type="nucleotide sequence ID" value="NZ_BAAALC010000003.1"/>
</dbReference>
<evidence type="ECO:0000313" key="1">
    <source>
        <dbReference type="EMBL" id="GIG10193.1"/>
    </source>
</evidence>
<dbReference type="Proteomes" id="UP000630887">
    <property type="component" value="Unassembled WGS sequence"/>
</dbReference>
<comment type="caution">
    <text evidence="1">The sequence shown here is derived from an EMBL/GenBank/DDBJ whole genome shotgun (WGS) entry which is preliminary data.</text>
</comment>
<dbReference type="AlphaFoldDB" id="A0A8J3KWY7"/>